<dbReference type="AlphaFoldDB" id="A0A226DPJ2"/>
<organism evidence="2 3">
    <name type="scientific">Folsomia candida</name>
    <name type="common">Springtail</name>
    <dbReference type="NCBI Taxonomy" id="158441"/>
    <lineage>
        <taxon>Eukaryota</taxon>
        <taxon>Metazoa</taxon>
        <taxon>Ecdysozoa</taxon>
        <taxon>Arthropoda</taxon>
        <taxon>Hexapoda</taxon>
        <taxon>Collembola</taxon>
        <taxon>Entomobryomorpha</taxon>
        <taxon>Isotomoidea</taxon>
        <taxon>Isotomidae</taxon>
        <taxon>Proisotominae</taxon>
        <taxon>Folsomia</taxon>
    </lineage>
</organism>
<dbReference type="OMA" id="DTHYRES"/>
<protein>
    <submittedName>
        <fullName evidence="2">Uncharacterized protein</fullName>
    </submittedName>
</protein>
<sequence length="322" mass="36666">MTEREENASLEERLKKSEEALEIFKAQLSGKTGTDNRKWSLGLSDDEIEDEAEKLLGKGTSSDDAGPQIIEVNELLEDIERGNELGPDVSQNVAESFLKTITRPLSKESKTKLRDNLKTPANCKQFAPLKVNNEIWRIIPSHARLQDVKQQQQQQALSTGLTALTMITNQILERKAEIPKEVVSQIVKQSIDAANILGDQVQQLNLTRRLDMRKYLNPEYAGICTSQVTSTEWLFGNDLNESLKNSKATATLLRNTSSRGGRFQPYNKNYASRQNFSSPNTLNFNRPFRHQRGNGHFRQQNYRPSGQFQQSRFSQPFRPQRN</sequence>
<dbReference type="Proteomes" id="UP000198287">
    <property type="component" value="Unassembled WGS sequence"/>
</dbReference>
<dbReference type="PANTHER" id="PTHR34239">
    <property type="entry name" value="APPLE DOMAIN-CONTAINING PROTEIN"/>
    <property type="match status" value="1"/>
</dbReference>
<feature type="compositionally biased region" description="Polar residues" evidence="1">
    <location>
        <begin position="270"/>
        <end position="284"/>
    </location>
</feature>
<accession>A0A226DPJ2</accession>
<comment type="caution">
    <text evidence="2">The sequence shown here is derived from an EMBL/GenBank/DDBJ whole genome shotgun (WGS) entry which is preliminary data.</text>
</comment>
<dbReference type="OrthoDB" id="7701249at2759"/>
<evidence type="ECO:0000256" key="1">
    <source>
        <dbReference type="SAM" id="MobiDB-lite"/>
    </source>
</evidence>
<keyword evidence="3" id="KW-1185">Reference proteome</keyword>
<name>A0A226DPJ2_FOLCA</name>
<proteinExistence type="predicted"/>
<gene>
    <name evidence="2" type="ORF">Fcan01_18334</name>
</gene>
<evidence type="ECO:0000313" key="3">
    <source>
        <dbReference type="Proteomes" id="UP000198287"/>
    </source>
</evidence>
<feature type="compositionally biased region" description="Low complexity" evidence="1">
    <location>
        <begin position="303"/>
        <end position="322"/>
    </location>
</feature>
<dbReference type="PANTHER" id="PTHR34239:SF2">
    <property type="entry name" value="TRANSPOSABLE ELEMENT P TRANSPOSASE_THAP9 CONSERVED DOMAIN-CONTAINING PROTEIN"/>
    <property type="match status" value="1"/>
</dbReference>
<dbReference type="EMBL" id="LNIX01000014">
    <property type="protein sequence ID" value="OXA47010.1"/>
    <property type="molecule type" value="Genomic_DNA"/>
</dbReference>
<feature type="region of interest" description="Disordered" evidence="1">
    <location>
        <begin position="270"/>
        <end position="322"/>
    </location>
</feature>
<reference evidence="2 3" key="1">
    <citation type="submission" date="2015-12" db="EMBL/GenBank/DDBJ databases">
        <title>The genome of Folsomia candida.</title>
        <authorList>
            <person name="Faddeeva A."/>
            <person name="Derks M.F."/>
            <person name="Anvar Y."/>
            <person name="Smit S."/>
            <person name="Van Straalen N."/>
            <person name="Roelofs D."/>
        </authorList>
    </citation>
    <scope>NUCLEOTIDE SEQUENCE [LARGE SCALE GENOMIC DNA]</scope>
    <source>
        <strain evidence="2 3">VU population</strain>
        <tissue evidence="2">Whole body</tissue>
    </source>
</reference>
<evidence type="ECO:0000313" key="2">
    <source>
        <dbReference type="EMBL" id="OXA47010.1"/>
    </source>
</evidence>